<keyword evidence="4" id="KW-1185">Reference proteome</keyword>
<dbReference type="InterPro" id="IPR006629">
    <property type="entry name" value="LITAF"/>
</dbReference>
<dbReference type="RefSeq" id="XP_001008553.3">
    <property type="nucleotide sequence ID" value="XM_001008553.4"/>
</dbReference>
<dbReference type="SMART" id="SM00714">
    <property type="entry name" value="LITAF"/>
    <property type="match status" value="1"/>
</dbReference>
<name>Q22SR7_TETTS</name>
<evidence type="ECO:0000313" key="3">
    <source>
        <dbReference type="EMBL" id="EAR88308.3"/>
    </source>
</evidence>
<protein>
    <submittedName>
        <fullName evidence="3">LITAF-like zinc ribbon domain protein</fullName>
    </submittedName>
</protein>
<evidence type="ECO:0000313" key="4">
    <source>
        <dbReference type="Proteomes" id="UP000009168"/>
    </source>
</evidence>
<dbReference type="InParanoid" id="Q22SR7"/>
<feature type="region of interest" description="Disordered" evidence="1">
    <location>
        <begin position="1"/>
        <end position="20"/>
    </location>
</feature>
<dbReference type="GeneID" id="7833000"/>
<organism evidence="3 4">
    <name type="scientific">Tetrahymena thermophila (strain SB210)</name>
    <dbReference type="NCBI Taxonomy" id="312017"/>
    <lineage>
        <taxon>Eukaryota</taxon>
        <taxon>Sar</taxon>
        <taxon>Alveolata</taxon>
        <taxon>Ciliophora</taxon>
        <taxon>Intramacronucleata</taxon>
        <taxon>Oligohymenophorea</taxon>
        <taxon>Hymenostomatida</taxon>
        <taxon>Tetrahymenina</taxon>
        <taxon>Tetrahymenidae</taxon>
        <taxon>Tetrahymena</taxon>
    </lineage>
</organism>
<dbReference type="HOGENOM" id="CLU_1411409_0_0_1"/>
<feature type="compositionally biased region" description="Low complexity" evidence="1">
    <location>
        <begin position="1"/>
        <end position="11"/>
    </location>
</feature>
<accession>Q22SR7</accession>
<proteinExistence type="predicted"/>
<dbReference type="Proteomes" id="UP000009168">
    <property type="component" value="Unassembled WGS sequence"/>
</dbReference>
<gene>
    <name evidence="3" type="ORF">TTHERM_01138260</name>
</gene>
<dbReference type="OrthoDB" id="5599753at2759"/>
<sequence length="179" mass="20478">MNQEQFQQQNQVKYPPLAPQPAQTVGEPVYYMANNPQYQQYQQQPVVQPQMNQQQMINNPQYQAYPQQYQPQMYQQQPFSNQPQMQQQQQLSQPQAAQLTAKQICANTSDPVSVVCPNCNKYVLTDIKKVRPPGLISLAFNTVTLGLVSATKDKFHYCPNCNAEIGVCQVIKGKKIKRK</sequence>
<dbReference type="Pfam" id="PF10601">
    <property type="entry name" value="zf-LITAF-like"/>
    <property type="match status" value="1"/>
</dbReference>
<evidence type="ECO:0000256" key="1">
    <source>
        <dbReference type="SAM" id="MobiDB-lite"/>
    </source>
</evidence>
<reference evidence="4" key="1">
    <citation type="journal article" date="2006" name="PLoS Biol.">
        <title>Macronuclear genome sequence of the ciliate Tetrahymena thermophila, a model eukaryote.</title>
        <authorList>
            <person name="Eisen J.A."/>
            <person name="Coyne R.S."/>
            <person name="Wu M."/>
            <person name="Wu D."/>
            <person name="Thiagarajan M."/>
            <person name="Wortman J.R."/>
            <person name="Badger J.H."/>
            <person name="Ren Q."/>
            <person name="Amedeo P."/>
            <person name="Jones K.M."/>
            <person name="Tallon L.J."/>
            <person name="Delcher A.L."/>
            <person name="Salzberg S.L."/>
            <person name="Silva J.C."/>
            <person name="Haas B.J."/>
            <person name="Majoros W.H."/>
            <person name="Farzad M."/>
            <person name="Carlton J.M."/>
            <person name="Smith R.K. Jr."/>
            <person name="Garg J."/>
            <person name="Pearlman R.E."/>
            <person name="Karrer K.M."/>
            <person name="Sun L."/>
            <person name="Manning G."/>
            <person name="Elde N.C."/>
            <person name="Turkewitz A.P."/>
            <person name="Asai D.J."/>
            <person name="Wilkes D.E."/>
            <person name="Wang Y."/>
            <person name="Cai H."/>
            <person name="Collins K."/>
            <person name="Stewart B.A."/>
            <person name="Lee S.R."/>
            <person name="Wilamowska K."/>
            <person name="Weinberg Z."/>
            <person name="Ruzzo W.L."/>
            <person name="Wloga D."/>
            <person name="Gaertig J."/>
            <person name="Frankel J."/>
            <person name="Tsao C.-C."/>
            <person name="Gorovsky M.A."/>
            <person name="Keeling P.J."/>
            <person name="Waller R.F."/>
            <person name="Patron N.J."/>
            <person name="Cherry J.M."/>
            <person name="Stover N.A."/>
            <person name="Krieger C.J."/>
            <person name="del Toro C."/>
            <person name="Ryder H.F."/>
            <person name="Williamson S.C."/>
            <person name="Barbeau R.A."/>
            <person name="Hamilton E.P."/>
            <person name="Orias E."/>
        </authorList>
    </citation>
    <scope>NUCLEOTIDE SEQUENCE [LARGE SCALE GENOMIC DNA]</scope>
    <source>
        <strain evidence="4">SB210</strain>
    </source>
</reference>
<feature type="domain" description="LITAF" evidence="2">
    <location>
        <begin position="111"/>
        <end position="170"/>
    </location>
</feature>
<dbReference type="AlphaFoldDB" id="Q22SR7"/>
<dbReference type="KEGG" id="tet:TTHERM_01138260"/>
<evidence type="ECO:0000259" key="2">
    <source>
        <dbReference type="SMART" id="SM00714"/>
    </source>
</evidence>
<dbReference type="EMBL" id="GG662842">
    <property type="protein sequence ID" value="EAR88308.3"/>
    <property type="molecule type" value="Genomic_DNA"/>
</dbReference>